<dbReference type="AlphaFoldDB" id="A0A139AEG9"/>
<dbReference type="Pfam" id="PF00085">
    <property type="entry name" value="Thioredoxin"/>
    <property type="match status" value="1"/>
</dbReference>
<dbReference type="InterPro" id="IPR017937">
    <property type="entry name" value="Thioredoxin_CS"/>
</dbReference>
<dbReference type="EMBL" id="KQ965763">
    <property type="protein sequence ID" value="KXS15212.1"/>
    <property type="molecule type" value="Genomic_DNA"/>
</dbReference>
<organism evidence="3 4">
    <name type="scientific">Gonapodya prolifera (strain JEL478)</name>
    <name type="common">Monoblepharis prolifera</name>
    <dbReference type="NCBI Taxonomy" id="1344416"/>
    <lineage>
        <taxon>Eukaryota</taxon>
        <taxon>Fungi</taxon>
        <taxon>Fungi incertae sedis</taxon>
        <taxon>Chytridiomycota</taxon>
        <taxon>Chytridiomycota incertae sedis</taxon>
        <taxon>Monoblepharidomycetes</taxon>
        <taxon>Monoblepharidales</taxon>
        <taxon>Gonapodyaceae</taxon>
        <taxon>Gonapodya</taxon>
    </lineage>
</organism>
<feature type="domain" description="Thioredoxin" evidence="2">
    <location>
        <begin position="45"/>
        <end position="170"/>
    </location>
</feature>
<name>A0A139AEG9_GONPJ</name>
<dbReference type="PROSITE" id="PS00194">
    <property type="entry name" value="THIOREDOXIN_1"/>
    <property type="match status" value="1"/>
</dbReference>
<dbReference type="Proteomes" id="UP000070544">
    <property type="component" value="Unassembled WGS sequence"/>
</dbReference>
<protein>
    <submittedName>
        <fullName evidence="3">Thioredoxin-domain-containing protein</fullName>
    </submittedName>
</protein>
<dbReference type="FunFam" id="3.40.30.10:FF:000245">
    <property type="entry name" value="Thioredoxin"/>
    <property type="match status" value="1"/>
</dbReference>
<reference evidence="3 4" key="1">
    <citation type="journal article" date="2015" name="Genome Biol. Evol.">
        <title>Phylogenomic analyses indicate that early fungi evolved digesting cell walls of algal ancestors of land plants.</title>
        <authorList>
            <person name="Chang Y."/>
            <person name="Wang S."/>
            <person name="Sekimoto S."/>
            <person name="Aerts A.L."/>
            <person name="Choi C."/>
            <person name="Clum A."/>
            <person name="LaButti K.M."/>
            <person name="Lindquist E.A."/>
            <person name="Yee Ngan C."/>
            <person name="Ohm R.A."/>
            <person name="Salamov A.A."/>
            <person name="Grigoriev I.V."/>
            <person name="Spatafora J.W."/>
            <person name="Berbee M.L."/>
        </authorList>
    </citation>
    <scope>NUCLEOTIDE SEQUENCE [LARGE SCALE GENOMIC DNA]</scope>
    <source>
        <strain evidence="3 4">JEL478</strain>
    </source>
</reference>
<dbReference type="PROSITE" id="PS51352">
    <property type="entry name" value="THIOREDOXIN_2"/>
    <property type="match status" value="1"/>
</dbReference>
<dbReference type="PANTHER" id="PTHR46115">
    <property type="entry name" value="THIOREDOXIN-LIKE PROTEIN 1"/>
    <property type="match status" value="1"/>
</dbReference>
<evidence type="ECO:0000256" key="1">
    <source>
        <dbReference type="ARBA" id="ARBA00023157"/>
    </source>
</evidence>
<dbReference type="Gene3D" id="3.40.30.10">
    <property type="entry name" value="Glutaredoxin"/>
    <property type="match status" value="1"/>
</dbReference>
<dbReference type="SUPFAM" id="SSF52833">
    <property type="entry name" value="Thioredoxin-like"/>
    <property type="match status" value="1"/>
</dbReference>
<dbReference type="OMA" id="FADSYPN"/>
<accession>A0A139AEG9</accession>
<proteinExistence type="predicted"/>
<gene>
    <name evidence="3" type="ORF">M427DRAFT_123669</name>
</gene>
<evidence type="ECO:0000259" key="2">
    <source>
        <dbReference type="PROSITE" id="PS51352"/>
    </source>
</evidence>
<dbReference type="InterPro" id="IPR036249">
    <property type="entry name" value="Thioredoxin-like_sf"/>
</dbReference>
<keyword evidence="4" id="KW-1185">Reference proteome</keyword>
<sequence length="170" mass="18179">MASRTAVSCFAAQRISLSPAVLPRFPSPSPARQFSIVCKPTPLRLPAPAPAPSRSLHTSRTTFAADTGIKHVGELTEFQKIVGGDKLTVVDFWAAWCGPCKAIAPKFAQFADSYPNARFVKVDVDEAVEIAAEYGISAMPTFQLYKKGEKVSEIIGANAGALEAAIKKNL</sequence>
<dbReference type="InterPro" id="IPR013766">
    <property type="entry name" value="Thioredoxin_domain"/>
</dbReference>
<dbReference type="STRING" id="1344416.A0A139AEG9"/>
<dbReference type="CDD" id="cd02947">
    <property type="entry name" value="TRX_family"/>
    <property type="match status" value="1"/>
</dbReference>
<dbReference type="PRINTS" id="PR00421">
    <property type="entry name" value="THIOREDOXIN"/>
</dbReference>
<evidence type="ECO:0000313" key="3">
    <source>
        <dbReference type="EMBL" id="KXS15212.1"/>
    </source>
</evidence>
<evidence type="ECO:0000313" key="4">
    <source>
        <dbReference type="Proteomes" id="UP000070544"/>
    </source>
</evidence>
<keyword evidence="1" id="KW-1015">Disulfide bond</keyword>
<dbReference type="OrthoDB" id="10263751at2759"/>